<feature type="region of interest" description="Disordered" evidence="1">
    <location>
        <begin position="1"/>
        <end position="55"/>
    </location>
</feature>
<dbReference type="AlphaFoldDB" id="A0A6A7BHE7"/>
<gene>
    <name evidence="2" type="ORF">T440DRAFT_514731</name>
</gene>
<dbReference type="EMBL" id="MU006292">
    <property type="protein sequence ID" value="KAF2854860.1"/>
    <property type="molecule type" value="Genomic_DNA"/>
</dbReference>
<evidence type="ECO:0000313" key="2">
    <source>
        <dbReference type="EMBL" id="KAF2854860.1"/>
    </source>
</evidence>
<feature type="compositionally biased region" description="Basic and acidic residues" evidence="1">
    <location>
        <begin position="33"/>
        <end position="45"/>
    </location>
</feature>
<reference evidence="2" key="1">
    <citation type="submission" date="2020-01" db="EMBL/GenBank/DDBJ databases">
        <authorList>
            <consortium name="DOE Joint Genome Institute"/>
            <person name="Haridas S."/>
            <person name="Albert R."/>
            <person name="Binder M."/>
            <person name="Bloem J."/>
            <person name="Labutti K."/>
            <person name="Salamov A."/>
            <person name="Andreopoulos B."/>
            <person name="Baker S.E."/>
            <person name="Barry K."/>
            <person name="Bills G."/>
            <person name="Bluhm B.H."/>
            <person name="Cannon C."/>
            <person name="Castanera R."/>
            <person name="Culley D.E."/>
            <person name="Daum C."/>
            <person name="Ezra D."/>
            <person name="Gonzalez J.B."/>
            <person name="Henrissat B."/>
            <person name="Kuo A."/>
            <person name="Liang C."/>
            <person name="Lipzen A."/>
            <person name="Lutzoni F."/>
            <person name="Magnuson J."/>
            <person name="Mondo S."/>
            <person name="Nolan M."/>
            <person name="Ohm R."/>
            <person name="Pangilinan J."/>
            <person name="Park H.-J."/>
            <person name="Ramirez L."/>
            <person name="Alfaro M."/>
            <person name="Sun H."/>
            <person name="Tritt A."/>
            <person name="Yoshinaga Y."/>
            <person name="Zwiers L.-H."/>
            <person name="Turgeon B.G."/>
            <person name="Goodwin S.B."/>
            <person name="Spatafora J.W."/>
            <person name="Crous P.W."/>
            <person name="Grigoriev I.V."/>
        </authorList>
    </citation>
    <scope>NUCLEOTIDE SEQUENCE</scope>
    <source>
        <strain evidence="2">IPT5</strain>
    </source>
</reference>
<evidence type="ECO:0000256" key="1">
    <source>
        <dbReference type="SAM" id="MobiDB-lite"/>
    </source>
</evidence>
<keyword evidence="3" id="KW-1185">Reference proteome</keyword>
<proteinExistence type="predicted"/>
<accession>A0A6A7BHE7</accession>
<evidence type="ECO:0000313" key="3">
    <source>
        <dbReference type="Proteomes" id="UP000799423"/>
    </source>
</evidence>
<evidence type="ECO:0008006" key="4">
    <source>
        <dbReference type="Google" id="ProtNLM"/>
    </source>
</evidence>
<protein>
    <recommendedName>
        <fullName evidence="4">SAP domain-containing protein</fullName>
    </recommendedName>
</protein>
<sequence length="103" mass="11968">MQPQPRGPEEITWMDPEPPMQQDDTIDAAAEDVEPKDTGKCKQNESENEEESLSLREEIQKQVEGKTMFELRGELKRRKLGCRGNTEDLVGRLVEWVVEERLR</sequence>
<organism evidence="2 3">
    <name type="scientific">Plenodomus tracheiphilus IPT5</name>
    <dbReference type="NCBI Taxonomy" id="1408161"/>
    <lineage>
        <taxon>Eukaryota</taxon>
        <taxon>Fungi</taxon>
        <taxon>Dikarya</taxon>
        <taxon>Ascomycota</taxon>
        <taxon>Pezizomycotina</taxon>
        <taxon>Dothideomycetes</taxon>
        <taxon>Pleosporomycetidae</taxon>
        <taxon>Pleosporales</taxon>
        <taxon>Pleosporineae</taxon>
        <taxon>Leptosphaeriaceae</taxon>
        <taxon>Plenodomus</taxon>
    </lineage>
</organism>
<dbReference type="InterPro" id="IPR036361">
    <property type="entry name" value="SAP_dom_sf"/>
</dbReference>
<name>A0A6A7BHE7_9PLEO</name>
<dbReference type="Proteomes" id="UP000799423">
    <property type="component" value="Unassembled WGS sequence"/>
</dbReference>
<dbReference type="SUPFAM" id="SSF68906">
    <property type="entry name" value="SAP domain"/>
    <property type="match status" value="1"/>
</dbReference>